<evidence type="ECO:0000313" key="6">
    <source>
        <dbReference type="Proteomes" id="UP000663852"/>
    </source>
</evidence>
<feature type="region of interest" description="Disordered" evidence="3">
    <location>
        <begin position="258"/>
        <end position="412"/>
    </location>
</feature>
<dbReference type="GO" id="GO:0005685">
    <property type="term" value="C:U1 snRNP"/>
    <property type="evidence" value="ECO:0007669"/>
    <property type="project" value="InterPro"/>
</dbReference>
<feature type="compositionally biased region" description="Basic residues" evidence="3">
    <location>
        <begin position="317"/>
        <end position="355"/>
    </location>
</feature>
<reference evidence="5" key="1">
    <citation type="submission" date="2021-02" db="EMBL/GenBank/DDBJ databases">
        <authorList>
            <person name="Nowell W R."/>
        </authorList>
    </citation>
    <scope>NUCLEOTIDE SEQUENCE</scope>
</reference>
<feature type="coiled-coil region" evidence="2">
    <location>
        <begin position="113"/>
        <end position="140"/>
    </location>
</feature>
<dbReference type="GO" id="GO:0003729">
    <property type="term" value="F:mRNA binding"/>
    <property type="evidence" value="ECO:0007669"/>
    <property type="project" value="InterPro"/>
</dbReference>
<keyword evidence="4" id="KW-0472">Membrane</keyword>
<proteinExistence type="inferred from homology"/>
<dbReference type="OrthoDB" id="153872at2759"/>
<feature type="transmembrane region" description="Helical" evidence="4">
    <location>
        <begin position="431"/>
        <end position="453"/>
    </location>
</feature>
<evidence type="ECO:0000256" key="4">
    <source>
        <dbReference type="SAM" id="Phobius"/>
    </source>
</evidence>
<evidence type="ECO:0000256" key="2">
    <source>
        <dbReference type="SAM" id="Coils"/>
    </source>
</evidence>
<dbReference type="PANTHER" id="PTHR12375">
    <property type="entry name" value="RNA-BINDING PROTEIN LUC7-RELATED"/>
    <property type="match status" value="1"/>
</dbReference>
<accession>A0A814GR30</accession>
<feature type="compositionally biased region" description="Low complexity" evidence="3">
    <location>
        <begin position="375"/>
        <end position="385"/>
    </location>
</feature>
<dbReference type="InterPro" id="IPR004882">
    <property type="entry name" value="Luc7-rel"/>
</dbReference>
<feature type="compositionally biased region" description="Low complexity" evidence="3">
    <location>
        <begin position="285"/>
        <end position="295"/>
    </location>
</feature>
<organism evidence="5 6">
    <name type="scientific">Adineta ricciae</name>
    <name type="common">Rotifer</name>
    <dbReference type="NCBI Taxonomy" id="249248"/>
    <lineage>
        <taxon>Eukaryota</taxon>
        <taxon>Metazoa</taxon>
        <taxon>Spiralia</taxon>
        <taxon>Gnathifera</taxon>
        <taxon>Rotifera</taxon>
        <taxon>Eurotatoria</taxon>
        <taxon>Bdelloidea</taxon>
        <taxon>Adinetida</taxon>
        <taxon>Adinetidae</taxon>
        <taxon>Adineta</taxon>
    </lineage>
</organism>
<evidence type="ECO:0000256" key="1">
    <source>
        <dbReference type="ARBA" id="ARBA00005655"/>
    </source>
</evidence>
<dbReference type="GO" id="GO:0006376">
    <property type="term" value="P:mRNA splice site recognition"/>
    <property type="evidence" value="ECO:0007669"/>
    <property type="project" value="InterPro"/>
</dbReference>
<feature type="compositionally biased region" description="Basic and acidic residues" evidence="3">
    <location>
        <begin position="273"/>
        <end position="283"/>
    </location>
</feature>
<keyword evidence="4" id="KW-1133">Transmembrane helix</keyword>
<comment type="caution">
    <text evidence="5">The sequence shown here is derived from an EMBL/GenBank/DDBJ whole genome shotgun (WGS) entry which is preliminary data.</text>
</comment>
<comment type="similarity">
    <text evidence="1">Belongs to the Luc7 family.</text>
</comment>
<keyword evidence="4" id="KW-0812">Transmembrane</keyword>
<dbReference type="Pfam" id="PF03194">
    <property type="entry name" value="LUC7"/>
    <property type="match status" value="1"/>
</dbReference>
<evidence type="ECO:0000256" key="3">
    <source>
        <dbReference type="SAM" id="MobiDB-lite"/>
    </source>
</evidence>
<dbReference type="EMBL" id="CAJNOJ010000061">
    <property type="protein sequence ID" value="CAF1000116.1"/>
    <property type="molecule type" value="Genomic_DNA"/>
</dbReference>
<keyword evidence="2" id="KW-0175">Coiled coil</keyword>
<name>A0A814GR30_ADIRI</name>
<gene>
    <name evidence="5" type="ORF">EDS130_LOCUS14839</name>
</gene>
<protein>
    <submittedName>
        <fullName evidence="5">Uncharacterized protein</fullName>
    </submittedName>
</protein>
<sequence length="500" mass="57538">MTARDQIRAMLDQLMGTDNADVMMGFISCSSSSTSKLILVSTAKSTMSFEDRRVCRPFLLSCCPHEILSGTRVDMGECNKVHEYALRADYERAAATRNLYYEMDALEVLNKFVAESDRKTEHAKRKLQETQEELGEEAARKMNSIHELGEQIGTKLARAEELGAEGNVDESMKLLEEVEELRKLKSDSEQDFRATMPASTYQQQKLRVCEVCSAYLGIHDNDRRLADHFGGKLHLGFIQIREKLADLKKRVNDLNEKRELERKNRRSSPVASSRHEARSDHRSTPHSSSHSQSRKMSSRDRDRRRSRSRSRSDRRSSKYSRSHRSSRSRSHSRRRHSKRSRSRSGSSRRHRRSRSRSPSGKSASRRHHRRDSRSPAHSSSNSKPNGSGDTQYKDKSEDQSSSSHVHNNDDDEETTRILENIQRKFDFEFRLSCYLILWLSFTFILIIFTWYRYSQSISQQLSKTISSFELHGRSRSHSSLNILTATPIGTTAGVPSKKLD</sequence>
<dbReference type="Proteomes" id="UP000663852">
    <property type="component" value="Unassembled WGS sequence"/>
</dbReference>
<evidence type="ECO:0000313" key="5">
    <source>
        <dbReference type="EMBL" id="CAF1000116.1"/>
    </source>
</evidence>
<dbReference type="AlphaFoldDB" id="A0A814GR30"/>